<evidence type="ECO:0008006" key="6">
    <source>
        <dbReference type="Google" id="ProtNLM"/>
    </source>
</evidence>
<keyword evidence="1" id="KW-0812">Transmembrane</keyword>
<dbReference type="AlphaFoldDB" id="A0AAV5B6K0"/>
<feature type="transmembrane region" description="Helical" evidence="1">
    <location>
        <begin position="273"/>
        <end position="297"/>
    </location>
</feature>
<reference evidence="4" key="1">
    <citation type="journal article" date="2022" name="Int. J. Syst. Evol. Microbiol.">
        <title>Granulimonas faecalis gen. nov., sp. nov., and Leptogranulimonas caecicola gen. nov., sp. nov., novel lactate-producing Atopobiaceae bacteria isolated from mouse intestines, and an emended description of the family Atopobiaceae.</title>
        <authorList>
            <person name="Morinaga K."/>
            <person name="Kusada H."/>
            <person name="Sakamoto S."/>
            <person name="Murakami T."/>
            <person name="Toyoda A."/>
            <person name="Mori H."/>
            <person name="Meng X.Y."/>
            <person name="Takashino M."/>
            <person name="Murotomi K."/>
            <person name="Tamaki H."/>
        </authorList>
    </citation>
    <scope>NUCLEOTIDE SEQUENCE</scope>
    <source>
        <strain evidence="4">OPF53</strain>
    </source>
</reference>
<dbReference type="Pfam" id="PF20990">
    <property type="entry name" value="DUF2207_C"/>
    <property type="match status" value="1"/>
</dbReference>
<feature type="transmembrane region" description="Helical" evidence="1">
    <location>
        <begin position="461"/>
        <end position="485"/>
    </location>
</feature>
<name>A0AAV5B6K0_9ACTN</name>
<dbReference type="InterPro" id="IPR018702">
    <property type="entry name" value="DUF2207"/>
</dbReference>
<evidence type="ECO:0000259" key="3">
    <source>
        <dbReference type="Pfam" id="PF20990"/>
    </source>
</evidence>
<evidence type="ECO:0000256" key="1">
    <source>
        <dbReference type="SAM" id="Phobius"/>
    </source>
</evidence>
<comment type="caution">
    <text evidence="4">The sequence shown here is derived from an EMBL/GenBank/DDBJ whole genome shotgun (WGS) entry which is preliminary data.</text>
</comment>
<keyword evidence="1" id="KW-0472">Membrane</keyword>
<evidence type="ECO:0000313" key="4">
    <source>
        <dbReference type="EMBL" id="GJM56098.1"/>
    </source>
</evidence>
<evidence type="ECO:0000313" key="5">
    <source>
        <dbReference type="Proteomes" id="UP001055025"/>
    </source>
</evidence>
<feature type="domain" description="DUF2207" evidence="2">
    <location>
        <begin position="40"/>
        <end position="234"/>
    </location>
</feature>
<evidence type="ECO:0000259" key="2">
    <source>
        <dbReference type="Pfam" id="PF09972"/>
    </source>
</evidence>
<organism evidence="4 5">
    <name type="scientific">Granulimonas faecalis</name>
    <dbReference type="NCBI Taxonomy" id="2894155"/>
    <lineage>
        <taxon>Bacteria</taxon>
        <taxon>Bacillati</taxon>
        <taxon>Actinomycetota</taxon>
        <taxon>Coriobacteriia</taxon>
        <taxon>Coriobacteriales</taxon>
        <taxon>Kribbibacteriaceae</taxon>
        <taxon>Granulimonas</taxon>
    </lineage>
</organism>
<dbReference type="RefSeq" id="WP_265591023.1">
    <property type="nucleotide sequence ID" value="NZ_BQKC01000001.1"/>
</dbReference>
<dbReference type="EMBL" id="BQKC01000001">
    <property type="protein sequence ID" value="GJM56098.1"/>
    <property type="molecule type" value="Genomic_DNA"/>
</dbReference>
<feature type="transmembrane region" description="Helical" evidence="1">
    <location>
        <begin position="491"/>
        <end position="509"/>
    </location>
</feature>
<gene>
    <name evidence="4" type="ORF">ATOP_17530</name>
</gene>
<accession>A0AAV5B6K0</accession>
<protein>
    <recommendedName>
        <fullName evidence="6">Membrane protein DUF2207</fullName>
    </recommendedName>
</protein>
<proteinExistence type="predicted"/>
<feature type="domain" description="Predicted membrane protein YciQ-like C-terminal" evidence="3">
    <location>
        <begin position="310"/>
        <end position="570"/>
    </location>
</feature>
<dbReference type="InterPro" id="IPR048389">
    <property type="entry name" value="YciQ-like_C"/>
</dbReference>
<keyword evidence="5" id="KW-1185">Reference proteome</keyword>
<dbReference type="Pfam" id="PF09972">
    <property type="entry name" value="DUF2207"/>
    <property type="match status" value="1"/>
</dbReference>
<keyword evidence="1" id="KW-1133">Transmembrane helix</keyword>
<sequence length="650" mass="69055">MVEHVRRRRLGALPLLLAVVAVTLVAWLAAPVSALAKSYEIPHVDIDATLQPDGTLVVTEDRTFSFDGSFNGVYWRLPAGDYEGRSVDPQVESVGVVSPSGQLQSFSEGYSGATGTYELDPEGTYTEVKLYNPADDEDVTYRIVYRLPGLASAWADTGELYWKFVSDGWDETSQDVTCTVHLPVPAGQSVEPEGNVRAWGHGTLDGSVSFGGDDVVFSVPAVGGDDFAEARITFPVSWLSSVTPSSTPRMDSILSEEQRWADEANRRREMARVVYGGTGVAVVTAGAASVAVPLWVLSRYRKRHRPVFQDEYFRDVPSDDHPAVLGALLNDGDATSEGFTATLMHASDAGAVDLNLVEVPKKGILGRPREDYQLVKNPRRADDLSDPVDRAFMTCIFDDVAPLVKGYEPPADGRVALDFSRLKKVAKKHPEEFVEAYEGWSSAVEGACTARGFLTGESTGAGFCVLCIVLSGIALVLGFVALLAFEAPLPAFLTLLLPVAGIVASLVVVGRLKAYSAEAVELRAKLEALRRWLKDFTRLEEAVPTDVVLWNRLLVMAVVLGVADEVIEQLRVAVPEILDDPGFMPTYIWWSAHGSMGSPASVFGDAAASSYQASTAAVAASSTSSGGGGGGGFSGGGGGGFGGGGGGGAF</sequence>
<dbReference type="Proteomes" id="UP001055025">
    <property type="component" value="Unassembled WGS sequence"/>
</dbReference>